<keyword evidence="4" id="KW-1185">Reference proteome</keyword>
<evidence type="ECO:0000256" key="1">
    <source>
        <dbReference type="SAM" id="MobiDB-lite"/>
    </source>
</evidence>
<dbReference type="RefSeq" id="WP_179644999.1">
    <property type="nucleotide sequence ID" value="NZ_BAAAYY010000031.1"/>
</dbReference>
<protein>
    <recommendedName>
        <fullName evidence="2">DUF1707 domain-containing protein</fullName>
    </recommendedName>
</protein>
<evidence type="ECO:0000313" key="4">
    <source>
        <dbReference type="Proteomes" id="UP000589036"/>
    </source>
</evidence>
<dbReference type="Proteomes" id="UP000589036">
    <property type="component" value="Unassembled WGS sequence"/>
</dbReference>
<dbReference type="Pfam" id="PF08044">
    <property type="entry name" value="DUF1707"/>
    <property type="match status" value="1"/>
</dbReference>
<dbReference type="PANTHER" id="PTHR40763:SF5">
    <property type="entry name" value="MEMBRANE PROTEIN"/>
    <property type="match status" value="1"/>
</dbReference>
<proteinExistence type="predicted"/>
<accession>A0A852U171</accession>
<feature type="domain" description="DUF1707" evidence="2">
    <location>
        <begin position="1"/>
        <end position="53"/>
    </location>
</feature>
<reference evidence="3 4" key="1">
    <citation type="submission" date="2020-07" db="EMBL/GenBank/DDBJ databases">
        <title>Sequencing the genomes of 1000 actinobacteria strains.</title>
        <authorList>
            <person name="Klenk H.-P."/>
        </authorList>
    </citation>
    <scope>NUCLEOTIDE SEQUENCE [LARGE SCALE GENOMIC DNA]</scope>
    <source>
        <strain evidence="3 4">CXB654</strain>
    </source>
</reference>
<comment type="caution">
    <text evidence="3">The sequence shown here is derived from an EMBL/GenBank/DDBJ whole genome shotgun (WGS) entry which is preliminary data.</text>
</comment>
<organism evidence="3 4">
    <name type="scientific">Spinactinospora alkalitolerans</name>
    <dbReference type="NCBI Taxonomy" id="687207"/>
    <lineage>
        <taxon>Bacteria</taxon>
        <taxon>Bacillati</taxon>
        <taxon>Actinomycetota</taxon>
        <taxon>Actinomycetes</taxon>
        <taxon>Streptosporangiales</taxon>
        <taxon>Nocardiopsidaceae</taxon>
        <taxon>Spinactinospora</taxon>
    </lineage>
</organism>
<dbReference type="AlphaFoldDB" id="A0A852U171"/>
<evidence type="ECO:0000313" key="3">
    <source>
        <dbReference type="EMBL" id="NYE49317.1"/>
    </source>
</evidence>
<feature type="region of interest" description="Disordered" evidence="1">
    <location>
        <begin position="45"/>
        <end position="67"/>
    </location>
</feature>
<dbReference type="PANTHER" id="PTHR40763">
    <property type="entry name" value="MEMBRANE PROTEIN-RELATED"/>
    <property type="match status" value="1"/>
</dbReference>
<sequence>MRASDADRDRVAEILREAAGEGRITLDELDERLDRTYRARTYDDLAPLTADLPTQPDAPSTPRPEGAVLRAGSEQTLELKAKAGTITRKGNWQVPGRVVVKNPYGDTRLNFRDATLLSTIVELDITASWGDAKIILPDGASADINVDTSWFGSVDSRVREAASPPAPHFKITGGVKGGSLKVRYKMKFDDWLSWDDWD</sequence>
<dbReference type="InterPro" id="IPR012551">
    <property type="entry name" value="DUF1707_SHOCT-like"/>
</dbReference>
<dbReference type="EMBL" id="JACCCC010000001">
    <property type="protein sequence ID" value="NYE49317.1"/>
    <property type="molecule type" value="Genomic_DNA"/>
</dbReference>
<name>A0A852U171_9ACTN</name>
<gene>
    <name evidence="3" type="ORF">HDA32_004437</name>
</gene>
<evidence type="ECO:0000259" key="2">
    <source>
        <dbReference type="Pfam" id="PF08044"/>
    </source>
</evidence>